<protein>
    <submittedName>
        <fullName evidence="1">Uncharacterized protein</fullName>
    </submittedName>
</protein>
<keyword evidence="2" id="KW-1185">Reference proteome</keyword>
<name>A0A3M7S4I0_BRAPC</name>
<gene>
    <name evidence="1" type="ORF">BpHYR1_003029</name>
</gene>
<reference evidence="1 2" key="1">
    <citation type="journal article" date="2018" name="Sci. Rep.">
        <title>Genomic signatures of local adaptation to the degree of environmental predictability in rotifers.</title>
        <authorList>
            <person name="Franch-Gras L."/>
            <person name="Hahn C."/>
            <person name="Garcia-Roger E.M."/>
            <person name="Carmona M.J."/>
            <person name="Serra M."/>
            <person name="Gomez A."/>
        </authorList>
    </citation>
    <scope>NUCLEOTIDE SEQUENCE [LARGE SCALE GENOMIC DNA]</scope>
    <source>
        <strain evidence="1">HYR1</strain>
    </source>
</reference>
<evidence type="ECO:0000313" key="1">
    <source>
        <dbReference type="EMBL" id="RNA30672.1"/>
    </source>
</evidence>
<comment type="caution">
    <text evidence="1">The sequence shown here is derived from an EMBL/GenBank/DDBJ whole genome shotgun (WGS) entry which is preliminary data.</text>
</comment>
<accession>A0A3M7S4I0</accession>
<dbReference type="EMBL" id="REGN01002061">
    <property type="protein sequence ID" value="RNA30672.1"/>
    <property type="molecule type" value="Genomic_DNA"/>
</dbReference>
<dbReference type="AlphaFoldDB" id="A0A3M7S4I0"/>
<evidence type="ECO:0000313" key="2">
    <source>
        <dbReference type="Proteomes" id="UP000276133"/>
    </source>
</evidence>
<sequence>MKRTSQPQKKFQKNLLVKHYFSFYLKDNFIICTYKTISYCTKKILSSFDYVTVFVPAKNGDIIRLGHNKKKFDL</sequence>
<dbReference type="Proteomes" id="UP000276133">
    <property type="component" value="Unassembled WGS sequence"/>
</dbReference>
<organism evidence="1 2">
    <name type="scientific">Brachionus plicatilis</name>
    <name type="common">Marine rotifer</name>
    <name type="synonym">Brachionus muelleri</name>
    <dbReference type="NCBI Taxonomy" id="10195"/>
    <lineage>
        <taxon>Eukaryota</taxon>
        <taxon>Metazoa</taxon>
        <taxon>Spiralia</taxon>
        <taxon>Gnathifera</taxon>
        <taxon>Rotifera</taxon>
        <taxon>Eurotatoria</taxon>
        <taxon>Monogononta</taxon>
        <taxon>Pseudotrocha</taxon>
        <taxon>Ploima</taxon>
        <taxon>Brachionidae</taxon>
        <taxon>Brachionus</taxon>
    </lineage>
</organism>
<proteinExistence type="predicted"/>